<dbReference type="InterPro" id="IPR003890">
    <property type="entry name" value="MIF4G-like_typ-3"/>
</dbReference>
<keyword evidence="2" id="KW-0963">Cytoplasm</keyword>
<reference evidence="13" key="1">
    <citation type="submission" date="2023-07" db="EMBL/GenBank/DDBJ databases">
        <title>Chromosome-level genome assembly of Artemia franciscana.</title>
        <authorList>
            <person name="Jo E."/>
        </authorList>
    </citation>
    <scope>NUCLEOTIDE SEQUENCE</scope>
    <source>
        <tissue evidence="13">Whole body</tissue>
    </source>
</reference>
<evidence type="ECO:0000256" key="8">
    <source>
        <dbReference type="ARBA" id="ARBA00059351"/>
    </source>
</evidence>
<evidence type="ECO:0000256" key="4">
    <source>
        <dbReference type="ARBA" id="ARBA00022737"/>
    </source>
</evidence>
<sequence length="1144" mass="131787">MEGNNNLLEEYILESTKRLQQREALRCINLSAANNRPDESVLSRLDSNLKKNTAFVRKLKNYTESQRESILKDCETLNLSKYIGEISSAICETKIKIFDIPALIEICSVIHRKYADFGPAFLESWQKSLSLKKDSKISNLSKFRVDLRFYAELISAGIFTLKDGLPLLGSVLTTLVQSDKEEHSNISILLSFCKACGDDFAGLVPYKIHVLAEEKKTPLPQSDLLPLDKKKNVRQLLKDYYASVVAHVMNEYRELQSLERQARKILNSRGELSPERKEALDAKKEAFDRLFGMALQFSEAIEQPPIALPENDMSKESEMSDQGSVYVESKLNKDDEMSSKMLLHSTWDDEETRQFYESLPDLKGYIPHLQRKIPLDEASKTKEEPLAAEIEEDKVEAEIVPEVEDLIFEKGDSGPAVADDIPEDIPVPVLDDEELDPGEKATTNKILLDSFLSSLPNCVSREKIDSAAVEFAMALNTRYNRKRLVRSMFTIHRTRLDLLPFYGRFAATLYPYVPDVALELVQLLKHDFKYHVKKKDQINIETKVKVVRFIGELVKFGLYPKSEALSCLRMLLFDFTYHHIEMACNMLETCGKYLFHSPETHQRTKVYLDQIMRKKSVIAMDSRYTTMIENAYYQINPPEFSPASTKPPRPPIKEFLRKLIYTDLSKVTSRRIIKLLRRWNWEEKQMASYGIKVLSSAHRIKYMNIKILAGVVAELFSYQEGIVIQIIDSVLEDIRLGIETNIPKLNQRRIATAKFLAELYNYRLIDSGVVFKVLYALISFGVSFDPENPSEADPPDSMMRLRLACTILETCGIYFTSGISKKRLDYFLTYLQHYYWVKKSFPIWGDDLSWPVDIEHLYQGTLYALRPKLRPFKNLEKAEKEVDKLEKEFLCTMESASQTTADGLTTIRETAEEEELYFEENEEIFEETVEGDEDLREEREITLSQSQSSQPHSLQEDALQADPLGITFDENRELEAKQSPEDEDFLAAYEKILTETNYDAGRLHVKSHQSDIAVPYHLKSSTKKTIEQITERSLSPEESKAVSFVLMTRKGNKPQYKNLTVSVESDLAKNLINREMAERMEKEKVKRLTLDINERQEEEDYMEQITQLQRPSVTTMNRERKPKYQHPKGTPDADLIFGSKKSGR</sequence>
<dbReference type="EMBL" id="JAVRJZ010000016">
    <property type="protein sequence ID" value="KAK2710519.1"/>
    <property type="molecule type" value="Genomic_DNA"/>
</dbReference>
<dbReference type="GO" id="GO:0035145">
    <property type="term" value="C:exon-exon junction complex"/>
    <property type="evidence" value="ECO:0007669"/>
    <property type="project" value="TreeGrafter"/>
</dbReference>
<evidence type="ECO:0000259" key="12">
    <source>
        <dbReference type="SMART" id="SM00543"/>
    </source>
</evidence>
<dbReference type="InterPro" id="IPR039762">
    <property type="entry name" value="Nmd2/UPF2"/>
</dbReference>
<dbReference type="Proteomes" id="UP001187531">
    <property type="component" value="Unassembled WGS sequence"/>
</dbReference>
<evidence type="ECO:0000256" key="1">
    <source>
        <dbReference type="ARBA" id="ARBA00004556"/>
    </source>
</evidence>
<gene>
    <name evidence="13" type="ORF">QYM36_011898</name>
</gene>
<evidence type="ECO:0000256" key="6">
    <source>
        <dbReference type="ARBA" id="ARBA00023054"/>
    </source>
</evidence>
<evidence type="ECO:0000256" key="10">
    <source>
        <dbReference type="ARBA" id="ARBA00080859"/>
    </source>
</evidence>
<dbReference type="GO" id="GO:0048471">
    <property type="term" value="C:perinuclear region of cytoplasm"/>
    <property type="evidence" value="ECO:0007669"/>
    <property type="project" value="UniProtKB-SubCell"/>
</dbReference>
<dbReference type="InterPro" id="IPR016024">
    <property type="entry name" value="ARM-type_fold"/>
</dbReference>
<accession>A0AA88L280</accession>
<dbReference type="GO" id="GO:0003723">
    <property type="term" value="F:RNA binding"/>
    <property type="evidence" value="ECO:0007669"/>
    <property type="project" value="UniProtKB-KW"/>
</dbReference>
<feature type="domain" description="MIF4G" evidence="12">
    <location>
        <begin position="49"/>
        <end position="269"/>
    </location>
</feature>
<dbReference type="FunFam" id="1.25.40.180:FF:000023">
    <property type="entry name" value="regulator of nonsense transcripts 2 isoform X1"/>
    <property type="match status" value="1"/>
</dbReference>
<comment type="caution">
    <text evidence="13">The sequence shown here is derived from an EMBL/GenBank/DDBJ whole genome shotgun (WGS) entry which is preliminary data.</text>
</comment>
<keyword evidence="5" id="KW-0694">RNA-binding</keyword>
<dbReference type="Gene3D" id="1.25.40.180">
    <property type="match status" value="3"/>
</dbReference>
<dbReference type="SMART" id="SM00543">
    <property type="entry name" value="MIF4G"/>
    <property type="match status" value="3"/>
</dbReference>
<dbReference type="PANTHER" id="PTHR12839:SF7">
    <property type="entry name" value="REGULATOR OF NONSENSE TRANSCRIPTS 2"/>
    <property type="match status" value="1"/>
</dbReference>
<dbReference type="GO" id="GO:0000184">
    <property type="term" value="P:nuclear-transcribed mRNA catabolic process, nonsense-mediated decay"/>
    <property type="evidence" value="ECO:0007669"/>
    <property type="project" value="UniProtKB-KW"/>
</dbReference>
<dbReference type="AlphaFoldDB" id="A0AA88L280"/>
<evidence type="ECO:0000256" key="3">
    <source>
        <dbReference type="ARBA" id="ARBA00022553"/>
    </source>
</evidence>
<evidence type="ECO:0000256" key="2">
    <source>
        <dbReference type="ARBA" id="ARBA00022490"/>
    </source>
</evidence>
<keyword evidence="14" id="KW-1185">Reference proteome</keyword>
<feature type="region of interest" description="Disordered" evidence="11">
    <location>
        <begin position="1097"/>
        <end position="1144"/>
    </location>
</feature>
<keyword evidence="4" id="KW-0677">Repeat</keyword>
<evidence type="ECO:0000313" key="13">
    <source>
        <dbReference type="EMBL" id="KAK2710519.1"/>
    </source>
</evidence>
<protein>
    <recommendedName>
        <fullName evidence="9">Regulator of nonsense transcripts 2</fullName>
    </recommendedName>
    <alternativeName>
        <fullName evidence="10">Up-frameshift suppressor 2 homolog</fullName>
    </alternativeName>
</protein>
<keyword evidence="7" id="KW-0866">Nonsense-mediated mRNA decay</keyword>
<proteinExistence type="predicted"/>
<evidence type="ECO:0000256" key="5">
    <source>
        <dbReference type="ARBA" id="ARBA00022884"/>
    </source>
</evidence>
<evidence type="ECO:0000313" key="14">
    <source>
        <dbReference type="Proteomes" id="UP001187531"/>
    </source>
</evidence>
<dbReference type="Pfam" id="PF02854">
    <property type="entry name" value="MIF4G"/>
    <property type="match status" value="3"/>
</dbReference>
<dbReference type="FunFam" id="1.25.40.180:FF:000015">
    <property type="entry name" value="regulator of nonsense transcripts 2 isoform X1"/>
    <property type="match status" value="1"/>
</dbReference>
<dbReference type="Pfam" id="PF04050">
    <property type="entry name" value="Upf2"/>
    <property type="match status" value="1"/>
</dbReference>
<keyword evidence="6" id="KW-0175">Coiled coil</keyword>
<feature type="domain" description="MIF4G" evidence="12">
    <location>
        <begin position="449"/>
        <end position="638"/>
    </location>
</feature>
<dbReference type="InterPro" id="IPR007193">
    <property type="entry name" value="Upf2/Nmd2_C"/>
</dbReference>
<dbReference type="Gene3D" id="4.10.80.160">
    <property type="match status" value="1"/>
</dbReference>
<comment type="subcellular location">
    <subcellularLocation>
        <location evidence="1">Cytoplasm</location>
        <location evidence="1">Perinuclear region</location>
    </subcellularLocation>
</comment>
<dbReference type="FunFam" id="1.25.40.180:FF:000014">
    <property type="entry name" value="Putative regulator of nonsense transcripts 2"/>
    <property type="match status" value="1"/>
</dbReference>
<evidence type="ECO:0000256" key="7">
    <source>
        <dbReference type="ARBA" id="ARBA00023161"/>
    </source>
</evidence>
<feature type="domain" description="MIF4G" evidence="12">
    <location>
        <begin position="654"/>
        <end position="868"/>
    </location>
</feature>
<dbReference type="GO" id="GO:0005829">
    <property type="term" value="C:cytosol"/>
    <property type="evidence" value="ECO:0007669"/>
    <property type="project" value="UniProtKB-ARBA"/>
</dbReference>
<evidence type="ECO:0000256" key="11">
    <source>
        <dbReference type="SAM" id="MobiDB-lite"/>
    </source>
</evidence>
<dbReference type="SUPFAM" id="SSF48371">
    <property type="entry name" value="ARM repeat"/>
    <property type="match status" value="3"/>
</dbReference>
<comment type="function">
    <text evidence="8">Involved in nonsense-mediated decay (NMD) of mRNAs containing premature stop codons by associating with the nuclear exon junction complex (EJC). Recruited by UPF3B associated with the EJC core at the cytoplasmic side of the nuclear envelope and the subsequent formation of an UPF1-UPF2-UPF3 surveillance complex (including UPF1 bound to release factors at the stalled ribosome) is believed to activate NMD. In cooperation with UPF3B stimulates both ATPase and RNA helicase activities of UPF1. Binds spliced mRNA.</text>
</comment>
<organism evidence="13 14">
    <name type="scientific">Artemia franciscana</name>
    <name type="common">Brine shrimp</name>
    <name type="synonym">Artemia sanfranciscana</name>
    <dbReference type="NCBI Taxonomy" id="6661"/>
    <lineage>
        <taxon>Eukaryota</taxon>
        <taxon>Metazoa</taxon>
        <taxon>Ecdysozoa</taxon>
        <taxon>Arthropoda</taxon>
        <taxon>Crustacea</taxon>
        <taxon>Branchiopoda</taxon>
        <taxon>Anostraca</taxon>
        <taxon>Artemiidae</taxon>
        <taxon>Artemia</taxon>
    </lineage>
</organism>
<name>A0AA88L280_ARTSF</name>
<keyword evidence="3" id="KW-0597">Phosphoprotein</keyword>
<dbReference type="PANTHER" id="PTHR12839">
    <property type="entry name" value="NONSENSE-MEDIATED MRNA DECAY PROTEIN 2 UP-FRAMESHIFT SUPPRESSOR 2"/>
    <property type="match status" value="1"/>
</dbReference>
<feature type="compositionally biased region" description="Polar residues" evidence="11">
    <location>
        <begin position="1104"/>
        <end position="1116"/>
    </location>
</feature>
<evidence type="ECO:0000256" key="9">
    <source>
        <dbReference type="ARBA" id="ARBA00068726"/>
    </source>
</evidence>